<feature type="transmembrane region" description="Helical" evidence="1">
    <location>
        <begin position="6"/>
        <end position="24"/>
    </location>
</feature>
<gene>
    <name evidence="2" type="ORF">GC105_00140</name>
</gene>
<dbReference type="AlphaFoldDB" id="A0A6A7K4M0"/>
<sequence>MKSRKILVLSVIMVVILVIISGCVPGDGNNSQINTAGFFSGVWHGWIAPFSLIYSIFNKNIGIYEVYNNGFWYDFGFYMAIISGFGSLALSRKKKKGCKEDR</sequence>
<dbReference type="RefSeq" id="WP_152800516.1">
    <property type="nucleotide sequence ID" value="NZ_WHNX01000001.1"/>
</dbReference>
<organism evidence="2 3">
    <name type="scientific">Alkalibaculum sporogenes</name>
    <dbReference type="NCBI Taxonomy" id="2655001"/>
    <lineage>
        <taxon>Bacteria</taxon>
        <taxon>Bacillati</taxon>
        <taxon>Bacillota</taxon>
        <taxon>Clostridia</taxon>
        <taxon>Eubacteriales</taxon>
        <taxon>Eubacteriaceae</taxon>
        <taxon>Alkalibaculum</taxon>
    </lineage>
</organism>
<dbReference type="Proteomes" id="UP000440004">
    <property type="component" value="Unassembled WGS sequence"/>
</dbReference>
<protein>
    <submittedName>
        <fullName evidence="2">Uncharacterized protein</fullName>
    </submittedName>
</protein>
<dbReference type="EMBL" id="WHNX01000001">
    <property type="protein sequence ID" value="MPW24207.1"/>
    <property type="molecule type" value="Genomic_DNA"/>
</dbReference>
<keyword evidence="1" id="KW-0812">Transmembrane</keyword>
<keyword evidence="3" id="KW-1185">Reference proteome</keyword>
<evidence type="ECO:0000313" key="3">
    <source>
        <dbReference type="Proteomes" id="UP000440004"/>
    </source>
</evidence>
<evidence type="ECO:0000313" key="2">
    <source>
        <dbReference type="EMBL" id="MPW24207.1"/>
    </source>
</evidence>
<feature type="transmembrane region" description="Helical" evidence="1">
    <location>
        <begin position="36"/>
        <end position="57"/>
    </location>
</feature>
<reference evidence="2 3" key="1">
    <citation type="submission" date="2019-10" db="EMBL/GenBank/DDBJ databases">
        <title>Alkalibaculum tamaniensis sp.nov., a new alkaliphilic acetogen, isolated on methoxylated aromatics from a mud volcano.</title>
        <authorList>
            <person name="Khomyakova M.A."/>
            <person name="Merkel A.Y."/>
            <person name="Bonch-Osmolovskaya E.A."/>
            <person name="Slobodkin A.I."/>
        </authorList>
    </citation>
    <scope>NUCLEOTIDE SEQUENCE [LARGE SCALE GENOMIC DNA]</scope>
    <source>
        <strain evidence="2 3">M08DMB</strain>
    </source>
</reference>
<keyword evidence="1" id="KW-0472">Membrane</keyword>
<keyword evidence="1" id="KW-1133">Transmembrane helix</keyword>
<accession>A0A6A7K4M0</accession>
<proteinExistence type="predicted"/>
<dbReference type="PROSITE" id="PS51257">
    <property type="entry name" value="PROKAR_LIPOPROTEIN"/>
    <property type="match status" value="1"/>
</dbReference>
<evidence type="ECO:0000256" key="1">
    <source>
        <dbReference type="SAM" id="Phobius"/>
    </source>
</evidence>
<comment type="caution">
    <text evidence="2">The sequence shown here is derived from an EMBL/GenBank/DDBJ whole genome shotgun (WGS) entry which is preliminary data.</text>
</comment>
<feature type="transmembrane region" description="Helical" evidence="1">
    <location>
        <begin position="69"/>
        <end position="90"/>
    </location>
</feature>
<name>A0A6A7K4M0_9FIRM</name>